<organism evidence="2 3">
    <name type="scientific">Treponema parvum</name>
    <dbReference type="NCBI Taxonomy" id="138851"/>
    <lineage>
        <taxon>Bacteria</taxon>
        <taxon>Pseudomonadati</taxon>
        <taxon>Spirochaetota</taxon>
        <taxon>Spirochaetia</taxon>
        <taxon>Spirochaetales</taxon>
        <taxon>Treponemataceae</taxon>
        <taxon>Treponema</taxon>
    </lineage>
</organism>
<keyword evidence="3" id="KW-1185">Reference proteome</keyword>
<evidence type="ECO:0000313" key="2">
    <source>
        <dbReference type="EMBL" id="QTQ14568.1"/>
    </source>
</evidence>
<dbReference type="Proteomes" id="UP000671908">
    <property type="component" value="Chromosome"/>
</dbReference>
<proteinExistence type="predicted"/>
<sequence length="211" mass="23986">MKRHKLIFAVQFICLILFFSCRTTISIEGFERLPSSHKNRHFPQKEISRSIAGRGIKSAEQLTKFFMANRPDGDRKQVKRLAKYYIEEGLTEGINSDVAFVQMCLETGFLRFGNLVTADMHNYCGLGAIDAARPGERFLTEQLGVRAHIQHLHAYGTASDVRLVNPLIDNRYKWVNPRGKAFSVFELSGTWASDPRYGLKLDELLTRLSGC</sequence>
<dbReference type="AlphaFoldDB" id="A0A975F5A9"/>
<dbReference type="EMBL" id="CP054142">
    <property type="protein sequence ID" value="QTQ14568.1"/>
    <property type="molecule type" value="Genomic_DNA"/>
</dbReference>
<accession>A0A975F5A9</accession>
<dbReference type="GO" id="GO:0004040">
    <property type="term" value="F:amidase activity"/>
    <property type="evidence" value="ECO:0007669"/>
    <property type="project" value="InterPro"/>
</dbReference>
<dbReference type="RefSeq" id="WP_210119220.1">
    <property type="nucleotide sequence ID" value="NZ_CP054142.1"/>
</dbReference>
<evidence type="ECO:0000259" key="1">
    <source>
        <dbReference type="Pfam" id="PF01832"/>
    </source>
</evidence>
<dbReference type="KEGG" id="tpav:HRQ91_08925"/>
<feature type="domain" description="Mannosyl-glycoprotein endo-beta-N-acetylglucosamidase-like" evidence="1">
    <location>
        <begin position="83"/>
        <end position="208"/>
    </location>
</feature>
<name>A0A975F5A9_9SPIR</name>
<gene>
    <name evidence="2" type="ORF">HRQ91_08925</name>
</gene>
<dbReference type="Pfam" id="PF01832">
    <property type="entry name" value="Glucosaminidase"/>
    <property type="match status" value="1"/>
</dbReference>
<protein>
    <submittedName>
        <fullName evidence="2">Glucosaminidase domain-containing protein</fullName>
    </submittedName>
</protein>
<dbReference type="InterPro" id="IPR002901">
    <property type="entry name" value="MGlyc_endo_b_GlcNAc-like_dom"/>
</dbReference>
<reference evidence="2 3" key="1">
    <citation type="journal article" date="2021" name="Microbiol. Resour. Announc.">
        <title>Complete Genome Sequences of Three Human Oral Treponema parvum Isolates.</title>
        <authorList>
            <person name="Zeng H."/>
            <person name="Watt R.M."/>
        </authorList>
    </citation>
    <scope>NUCLEOTIDE SEQUENCE [LARGE SCALE GENOMIC DNA]</scope>
    <source>
        <strain evidence="2 3">ATCC 700770</strain>
    </source>
</reference>
<dbReference type="PROSITE" id="PS51257">
    <property type="entry name" value="PROKAR_LIPOPROTEIN"/>
    <property type="match status" value="1"/>
</dbReference>
<evidence type="ECO:0000313" key="3">
    <source>
        <dbReference type="Proteomes" id="UP000671908"/>
    </source>
</evidence>